<dbReference type="Proteomes" id="UP000186309">
    <property type="component" value="Chromosome"/>
</dbReference>
<protein>
    <submittedName>
        <fullName evidence="2">Protein-arginine kinase activator protein</fullName>
    </submittedName>
</protein>
<evidence type="ECO:0000313" key="2">
    <source>
        <dbReference type="EMBL" id="APW59985.1"/>
    </source>
</evidence>
<dbReference type="GO" id="GO:1990169">
    <property type="term" value="P:stress response to copper ion"/>
    <property type="evidence" value="ECO:0007669"/>
    <property type="project" value="TreeGrafter"/>
</dbReference>
<dbReference type="GO" id="GO:0050897">
    <property type="term" value="F:cobalt ion binding"/>
    <property type="evidence" value="ECO:0007669"/>
    <property type="project" value="TreeGrafter"/>
</dbReference>
<dbReference type="Pfam" id="PF02151">
    <property type="entry name" value="UVR"/>
    <property type="match status" value="1"/>
</dbReference>
<proteinExistence type="predicted"/>
<dbReference type="PANTHER" id="PTHR38430">
    <property type="entry name" value="PROTEIN-ARGININE KINASE ACTIVATOR PROTEIN"/>
    <property type="match status" value="1"/>
</dbReference>
<dbReference type="RefSeq" id="WP_076344315.1">
    <property type="nucleotide sequence ID" value="NZ_CP019082.1"/>
</dbReference>
<gene>
    <name evidence="2" type="primary">mcsA_1</name>
    <name evidence="2" type="ORF">BSF38_01446</name>
</gene>
<dbReference type="OrthoDB" id="9788704at2"/>
<dbReference type="InterPro" id="IPR025542">
    <property type="entry name" value="YacH"/>
</dbReference>
<accession>A0A1U7CM21</accession>
<dbReference type="STRING" id="1387353.BSF38_01446"/>
<sequence length="161" mass="17914">MICQRCQNEASVHLTERVGGKRQELHLCAGCARKAGLVLPESAPDLGLESVVQSLIVQNVGELVGELAELACPDCGTRYMDYRTDGRLGCPQDYRVFSKGLLPSLQRFHGATRHVGKTARLRPAAVHRLRLRSQLREAVAREDYEAAARLRDQIRLKDTHA</sequence>
<dbReference type="KEGG" id="pbor:BSF38_01446"/>
<feature type="domain" description="UVR" evidence="1">
    <location>
        <begin position="130"/>
        <end position="155"/>
    </location>
</feature>
<evidence type="ECO:0000259" key="1">
    <source>
        <dbReference type="Pfam" id="PF02151"/>
    </source>
</evidence>
<name>A0A1U7CM21_9BACT</name>
<dbReference type="GO" id="GO:0046870">
    <property type="term" value="F:cadmium ion binding"/>
    <property type="evidence" value="ECO:0007669"/>
    <property type="project" value="TreeGrafter"/>
</dbReference>
<keyword evidence="2" id="KW-0808">Transferase</keyword>
<dbReference type="EMBL" id="CP019082">
    <property type="protein sequence ID" value="APW59985.1"/>
    <property type="molecule type" value="Genomic_DNA"/>
</dbReference>
<keyword evidence="3" id="KW-1185">Reference proteome</keyword>
<dbReference type="GO" id="GO:0008270">
    <property type="term" value="F:zinc ion binding"/>
    <property type="evidence" value="ECO:0007669"/>
    <property type="project" value="TreeGrafter"/>
</dbReference>
<dbReference type="AlphaFoldDB" id="A0A1U7CM21"/>
<dbReference type="PIRSF" id="PIRSF015034">
    <property type="entry name" value="YacH"/>
    <property type="match status" value="1"/>
</dbReference>
<keyword evidence="2" id="KW-0418">Kinase</keyword>
<dbReference type="GO" id="GO:1990170">
    <property type="term" value="P:stress response to cadmium ion"/>
    <property type="evidence" value="ECO:0007669"/>
    <property type="project" value="TreeGrafter"/>
</dbReference>
<organism evidence="2 3">
    <name type="scientific">Paludisphaera borealis</name>
    <dbReference type="NCBI Taxonomy" id="1387353"/>
    <lineage>
        <taxon>Bacteria</taxon>
        <taxon>Pseudomonadati</taxon>
        <taxon>Planctomycetota</taxon>
        <taxon>Planctomycetia</taxon>
        <taxon>Isosphaerales</taxon>
        <taxon>Isosphaeraceae</taxon>
        <taxon>Paludisphaera</taxon>
    </lineage>
</organism>
<dbReference type="GO" id="GO:0005507">
    <property type="term" value="F:copper ion binding"/>
    <property type="evidence" value="ECO:0007669"/>
    <property type="project" value="TreeGrafter"/>
</dbReference>
<dbReference type="InterPro" id="IPR001943">
    <property type="entry name" value="UVR_dom"/>
</dbReference>
<reference evidence="3" key="1">
    <citation type="submission" date="2016-12" db="EMBL/GenBank/DDBJ databases">
        <title>Comparative genomics of four Isosphaeraceae planctomycetes: a common pool of plasmids and glycoside hydrolase genes.</title>
        <authorList>
            <person name="Ivanova A."/>
        </authorList>
    </citation>
    <scope>NUCLEOTIDE SEQUENCE [LARGE SCALE GENOMIC DNA]</scope>
    <source>
        <strain evidence="3">PX4</strain>
    </source>
</reference>
<evidence type="ECO:0000313" key="3">
    <source>
        <dbReference type="Proteomes" id="UP000186309"/>
    </source>
</evidence>
<dbReference type="GO" id="GO:0016301">
    <property type="term" value="F:kinase activity"/>
    <property type="evidence" value="ECO:0007669"/>
    <property type="project" value="UniProtKB-KW"/>
</dbReference>
<dbReference type="PANTHER" id="PTHR38430:SF1">
    <property type="entry name" value="PROTEIN-ARGININE KINASE ACTIVATOR PROTEIN"/>
    <property type="match status" value="1"/>
</dbReference>